<organism evidence="1 2">
    <name type="scientific">Cirrhinus mrigala</name>
    <name type="common">Mrigala</name>
    <dbReference type="NCBI Taxonomy" id="683832"/>
    <lineage>
        <taxon>Eukaryota</taxon>
        <taxon>Metazoa</taxon>
        <taxon>Chordata</taxon>
        <taxon>Craniata</taxon>
        <taxon>Vertebrata</taxon>
        <taxon>Euteleostomi</taxon>
        <taxon>Actinopterygii</taxon>
        <taxon>Neopterygii</taxon>
        <taxon>Teleostei</taxon>
        <taxon>Ostariophysi</taxon>
        <taxon>Cypriniformes</taxon>
        <taxon>Cyprinidae</taxon>
        <taxon>Labeoninae</taxon>
        <taxon>Labeonini</taxon>
        <taxon>Cirrhinus</taxon>
    </lineage>
</organism>
<reference evidence="1 2" key="1">
    <citation type="submission" date="2024-05" db="EMBL/GenBank/DDBJ databases">
        <title>Genome sequencing and assembly of Indian major carp, Cirrhinus mrigala (Hamilton, 1822).</title>
        <authorList>
            <person name="Mohindra V."/>
            <person name="Chowdhury L.M."/>
            <person name="Lal K."/>
            <person name="Jena J.K."/>
        </authorList>
    </citation>
    <scope>NUCLEOTIDE SEQUENCE [LARGE SCALE GENOMIC DNA]</scope>
    <source>
        <strain evidence="1">CM1030</strain>
        <tissue evidence="1">Blood</tissue>
    </source>
</reference>
<name>A0ABD0NXC8_CIRMR</name>
<keyword evidence="2" id="KW-1185">Reference proteome</keyword>
<accession>A0ABD0NXC8</accession>
<dbReference type="EMBL" id="JAMKFB020000019">
    <property type="protein sequence ID" value="KAL0165941.1"/>
    <property type="molecule type" value="Genomic_DNA"/>
</dbReference>
<protein>
    <submittedName>
        <fullName evidence="1">Uncharacterized protein</fullName>
    </submittedName>
</protein>
<evidence type="ECO:0000313" key="2">
    <source>
        <dbReference type="Proteomes" id="UP001529510"/>
    </source>
</evidence>
<gene>
    <name evidence="1" type="ORF">M9458_037785</name>
</gene>
<feature type="non-terminal residue" evidence="1">
    <location>
        <position position="1"/>
    </location>
</feature>
<proteinExistence type="predicted"/>
<dbReference type="Proteomes" id="UP001529510">
    <property type="component" value="Unassembled WGS sequence"/>
</dbReference>
<evidence type="ECO:0000313" key="1">
    <source>
        <dbReference type="EMBL" id="KAL0165941.1"/>
    </source>
</evidence>
<sequence>YSFLTTLDGGEARGYVDVPRVELAVAAHLCQAASALHAMAILQVHQAKALKKLHEGSPESGLMQELRTLTDFVLRLTNVQVMSTMVFQECHLWLNLAQMRDADKVHLRKHLRPHPQGLLLPLPHTHLLIKRAISFISGSFMRVLIVSDALLPHTQTRSMNSPLNVELQDCFLCKIREDEE</sequence>
<dbReference type="AlphaFoldDB" id="A0ABD0NXC8"/>
<comment type="caution">
    <text evidence="1">The sequence shown here is derived from an EMBL/GenBank/DDBJ whole genome shotgun (WGS) entry which is preliminary data.</text>
</comment>